<dbReference type="OMA" id="LRICAYW"/>
<dbReference type="PANTHER" id="PTHR12505">
    <property type="entry name" value="PHD FINGER TRANSCRIPTION FACTOR"/>
    <property type="match status" value="1"/>
</dbReference>
<feature type="compositionally biased region" description="Low complexity" evidence="1">
    <location>
        <begin position="111"/>
        <end position="129"/>
    </location>
</feature>
<feature type="region of interest" description="Disordered" evidence="1">
    <location>
        <begin position="1"/>
        <end position="26"/>
    </location>
</feature>
<name>T1FTJ7_HELRO</name>
<dbReference type="GO" id="GO:0003682">
    <property type="term" value="F:chromatin binding"/>
    <property type="evidence" value="ECO:0007669"/>
    <property type="project" value="InterPro"/>
</dbReference>
<dbReference type="GeneID" id="20212144"/>
<dbReference type="InterPro" id="IPR001025">
    <property type="entry name" value="BAH_dom"/>
</dbReference>
<reference evidence="4" key="3">
    <citation type="submission" date="2015-06" db="UniProtKB">
        <authorList>
            <consortium name="EnsemblMetazoa"/>
        </authorList>
    </citation>
    <scope>IDENTIFICATION</scope>
</reference>
<dbReference type="HOGENOM" id="CLU_575246_0_0_1"/>
<dbReference type="PROSITE" id="PS51038">
    <property type="entry name" value="BAH"/>
    <property type="match status" value="1"/>
</dbReference>
<evidence type="ECO:0000313" key="4">
    <source>
        <dbReference type="EnsemblMetazoa" id="HelroP192053"/>
    </source>
</evidence>
<feature type="region of interest" description="Disordered" evidence="1">
    <location>
        <begin position="106"/>
        <end position="132"/>
    </location>
</feature>
<evidence type="ECO:0000313" key="5">
    <source>
        <dbReference type="Proteomes" id="UP000015101"/>
    </source>
</evidence>
<dbReference type="Gene3D" id="2.30.30.490">
    <property type="match status" value="1"/>
</dbReference>
<protein>
    <recommendedName>
        <fullName evidence="2">BAH domain-containing protein</fullName>
    </recommendedName>
</protein>
<dbReference type="CTD" id="20212144"/>
<dbReference type="SMART" id="SM00439">
    <property type="entry name" value="BAH"/>
    <property type="match status" value="1"/>
</dbReference>
<dbReference type="KEGG" id="hro:HELRODRAFT_192053"/>
<organism evidence="4 5">
    <name type="scientific">Helobdella robusta</name>
    <name type="common">Californian leech</name>
    <dbReference type="NCBI Taxonomy" id="6412"/>
    <lineage>
        <taxon>Eukaryota</taxon>
        <taxon>Metazoa</taxon>
        <taxon>Spiralia</taxon>
        <taxon>Lophotrochozoa</taxon>
        <taxon>Annelida</taxon>
        <taxon>Clitellata</taxon>
        <taxon>Hirudinea</taxon>
        <taxon>Rhynchobdellida</taxon>
        <taxon>Glossiphoniidae</taxon>
        <taxon>Helobdella</taxon>
    </lineage>
</organism>
<feature type="domain" description="BAH" evidence="2">
    <location>
        <begin position="347"/>
        <end position="467"/>
    </location>
</feature>
<dbReference type="EMBL" id="KB096633">
    <property type="protein sequence ID" value="ESO03471.1"/>
    <property type="molecule type" value="Genomic_DNA"/>
</dbReference>
<dbReference type="EnsemblMetazoa" id="HelroT192053">
    <property type="protein sequence ID" value="HelroP192053"/>
    <property type="gene ID" value="HelroG192053"/>
</dbReference>
<dbReference type="PANTHER" id="PTHR12505:SF24">
    <property type="entry name" value="PROTEIN WINGED EYE"/>
    <property type="match status" value="1"/>
</dbReference>
<dbReference type="RefSeq" id="XP_009018619.1">
    <property type="nucleotide sequence ID" value="XM_009020371.1"/>
</dbReference>
<evidence type="ECO:0000313" key="3">
    <source>
        <dbReference type="EMBL" id="ESO03471.1"/>
    </source>
</evidence>
<dbReference type="STRING" id="6412.T1FTJ7"/>
<reference evidence="5" key="1">
    <citation type="submission" date="2012-12" db="EMBL/GenBank/DDBJ databases">
        <authorList>
            <person name="Hellsten U."/>
            <person name="Grimwood J."/>
            <person name="Chapman J.A."/>
            <person name="Shapiro H."/>
            <person name="Aerts A."/>
            <person name="Otillar R.P."/>
            <person name="Terry A.Y."/>
            <person name="Boore J.L."/>
            <person name="Simakov O."/>
            <person name="Marletaz F."/>
            <person name="Cho S.-J."/>
            <person name="Edsinger-Gonzales E."/>
            <person name="Havlak P."/>
            <person name="Kuo D.-H."/>
            <person name="Larsson T."/>
            <person name="Lv J."/>
            <person name="Arendt D."/>
            <person name="Savage R."/>
            <person name="Osoegawa K."/>
            <person name="de Jong P."/>
            <person name="Lindberg D.R."/>
            <person name="Seaver E.C."/>
            <person name="Weisblat D.A."/>
            <person name="Putnam N.H."/>
            <person name="Grigoriev I.V."/>
            <person name="Rokhsar D.S."/>
        </authorList>
    </citation>
    <scope>NUCLEOTIDE SEQUENCE</scope>
</reference>
<dbReference type="OrthoDB" id="6426227at2759"/>
<dbReference type="Proteomes" id="UP000015101">
    <property type="component" value="Unassembled WGS sequence"/>
</dbReference>
<accession>T1FTJ7</accession>
<reference evidence="3 5" key="2">
    <citation type="journal article" date="2013" name="Nature">
        <title>Insights into bilaterian evolution from three spiralian genomes.</title>
        <authorList>
            <person name="Simakov O."/>
            <person name="Marletaz F."/>
            <person name="Cho S.J."/>
            <person name="Edsinger-Gonzales E."/>
            <person name="Havlak P."/>
            <person name="Hellsten U."/>
            <person name="Kuo D.H."/>
            <person name="Larsson T."/>
            <person name="Lv J."/>
            <person name="Arendt D."/>
            <person name="Savage R."/>
            <person name="Osoegawa K."/>
            <person name="de Jong P."/>
            <person name="Grimwood J."/>
            <person name="Chapman J.A."/>
            <person name="Shapiro H."/>
            <person name="Aerts A."/>
            <person name="Otillar R.P."/>
            <person name="Terry A.Y."/>
            <person name="Boore J.L."/>
            <person name="Grigoriev I.V."/>
            <person name="Lindberg D.R."/>
            <person name="Seaver E.C."/>
            <person name="Weisblat D.A."/>
            <person name="Putnam N.H."/>
            <person name="Rokhsar D.S."/>
        </authorList>
    </citation>
    <scope>NUCLEOTIDE SEQUENCE</scope>
</reference>
<dbReference type="Pfam" id="PF01426">
    <property type="entry name" value="BAH"/>
    <property type="match status" value="1"/>
</dbReference>
<dbReference type="InParanoid" id="T1FTJ7"/>
<evidence type="ECO:0000259" key="2">
    <source>
        <dbReference type="PROSITE" id="PS51038"/>
    </source>
</evidence>
<feature type="region of interest" description="Disordered" evidence="1">
    <location>
        <begin position="245"/>
        <end position="265"/>
    </location>
</feature>
<keyword evidence="5" id="KW-1185">Reference proteome</keyword>
<proteinExistence type="predicted"/>
<dbReference type="EMBL" id="AMQM01004712">
    <property type="status" value="NOT_ANNOTATED_CDS"/>
    <property type="molecule type" value="Genomic_DNA"/>
</dbReference>
<sequence length="475" mass="53076">MKKVVKNGSNACLDDSSATTTTTAATTTTTAATVATTITTTTTTAETDNSTYSNDNNNNNNDICSGDMGKDRKRSLSSSSMLEHKEAVIKSNATKTATTTAATADYQNKTSKSSSSVASSSSSSSSPSSNAAMITTSSGGVITTDFSENKENIYGVSIEKDRSRKPDILSLEELLMKVVRIKKPTHREEIPEGSRVCAHWSVNNNNINNNKISNNIGDLNTVEYFGNINNIIHNNIVVDNNNLHHHQQQQQHSPTISKGKKRPLSPDDDKFNKIGAFLPACRQWQWSGEALKKNCHKGRSKKTFYRAIKRGSDIVELRRFAWWPRREMLGLLCCSDLDRTQRHPPLLCARIGNSVVFVSNGKSMLKFVGCVESFWENQDGNMFVKVKWYYHPEETKGGNQILETKKALFQSSHEDDNDVQTISHRCRVLSYNEFKLFQNNNNNNQQQQRNLLPGRHLRANAQLHLVRTRSAPGKR</sequence>
<feature type="region of interest" description="Disordered" evidence="1">
    <location>
        <begin position="46"/>
        <end position="90"/>
    </location>
</feature>
<gene>
    <name evidence="4" type="primary">20212144</name>
    <name evidence="3" type="ORF">HELRODRAFT_192053</name>
</gene>
<dbReference type="InterPro" id="IPR052429">
    <property type="entry name" value="BAH_domain_protein"/>
</dbReference>
<evidence type="ECO:0000256" key="1">
    <source>
        <dbReference type="SAM" id="MobiDB-lite"/>
    </source>
</evidence>
<dbReference type="eggNOG" id="KOG1886">
    <property type="taxonomic scope" value="Eukaryota"/>
</dbReference>
<dbReference type="InterPro" id="IPR043151">
    <property type="entry name" value="BAH_sf"/>
</dbReference>
<dbReference type="AlphaFoldDB" id="T1FTJ7"/>